<evidence type="ECO:0000313" key="3">
    <source>
        <dbReference type="Proteomes" id="UP001589836"/>
    </source>
</evidence>
<keyword evidence="1" id="KW-0472">Membrane</keyword>
<evidence type="ECO:0000313" key="2">
    <source>
        <dbReference type="EMBL" id="MFC0525770.1"/>
    </source>
</evidence>
<evidence type="ECO:0008006" key="4">
    <source>
        <dbReference type="Google" id="ProtNLM"/>
    </source>
</evidence>
<keyword evidence="1" id="KW-0812">Transmembrane</keyword>
<proteinExistence type="predicted"/>
<organism evidence="2 3">
    <name type="scientific">Pontibacillus salicampi</name>
    <dbReference type="NCBI Taxonomy" id="1449801"/>
    <lineage>
        <taxon>Bacteria</taxon>
        <taxon>Bacillati</taxon>
        <taxon>Bacillota</taxon>
        <taxon>Bacilli</taxon>
        <taxon>Bacillales</taxon>
        <taxon>Bacillaceae</taxon>
        <taxon>Pontibacillus</taxon>
    </lineage>
</organism>
<sequence>MPEQQKEVEDMEKFMTVLMDVKVSLGRQNEKLDNLLDIKQKVDETYDTANKAANRSAYNQQAIEKMEKEVKRKADNDDVERIVKDKDNWKRNMPAWVAVALSAIALLLPYLATN</sequence>
<feature type="transmembrane region" description="Helical" evidence="1">
    <location>
        <begin position="93"/>
        <end position="112"/>
    </location>
</feature>
<reference evidence="2 3" key="1">
    <citation type="submission" date="2024-09" db="EMBL/GenBank/DDBJ databases">
        <authorList>
            <person name="Sun Q."/>
            <person name="Mori K."/>
        </authorList>
    </citation>
    <scope>NUCLEOTIDE SEQUENCE [LARGE SCALE GENOMIC DNA]</scope>
    <source>
        <strain evidence="2 3">NCAIM B.02529</strain>
    </source>
</reference>
<name>A0ABV6LTP7_9BACI</name>
<protein>
    <recommendedName>
        <fullName evidence="4">Holin</fullName>
    </recommendedName>
</protein>
<comment type="caution">
    <text evidence="2">The sequence shown here is derived from an EMBL/GenBank/DDBJ whole genome shotgun (WGS) entry which is preliminary data.</text>
</comment>
<keyword evidence="1" id="KW-1133">Transmembrane helix</keyword>
<dbReference type="Proteomes" id="UP001589836">
    <property type="component" value="Unassembled WGS sequence"/>
</dbReference>
<dbReference type="RefSeq" id="WP_377351454.1">
    <property type="nucleotide sequence ID" value="NZ_JBHLTP010000022.1"/>
</dbReference>
<evidence type="ECO:0000256" key="1">
    <source>
        <dbReference type="SAM" id="Phobius"/>
    </source>
</evidence>
<accession>A0ABV6LTP7</accession>
<gene>
    <name evidence="2" type="ORF">ACFFGV_19515</name>
</gene>
<keyword evidence="3" id="KW-1185">Reference proteome</keyword>
<dbReference type="EMBL" id="JBHLTP010000022">
    <property type="protein sequence ID" value="MFC0525770.1"/>
    <property type="molecule type" value="Genomic_DNA"/>
</dbReference>